<dbReference type="AlphaFoldDB" id="A0A4S8LYW1"/>
<gene>
    <name evidence="2" type="ORF">K435DRAFT_860235</name>
</gene>
<evidence type="ECO:0000313" key="3">
    <source>
        <dbReference type="Proteomes" id="UP000297245"/>
    </source>
</evidence>
<accession>A0A4S8LYW1</accession>
<name>A0A4S8LYW1_DENBC</name>
<keyword evidence="3" id="KW-1185">Reference proteome</keyword>
<dbReference type="EMBL" id="ML179216">
    <property type="protein sequence ID" value="THU94770.1"/>
    <property type="molecule type" value="Genomic_DNA"/>
</dbReference>
<feature type="compositionally biased region" description="Polar residues" evidence="1">
    <location>
        <begin position="272"/>
        <end position="299"/>
    </location>
</feature>
<reference evidence="2 3" key="1">
    <citation type="journal article" date="2019" name="Nat. Ecol. Evol.">
        <title>Megaphylogeny resolves global patterns of mushroom evolution.</title>
        <authorList>
            <person name="Varga T."/>
            <person name="Krizsan K."/>
            <person name="Foldi C."/>
            <person name="Dima B."/>
            <person name="Sanchez-Garcia M."/>
            <person name="Sanchez-Ramirez S."/>
            <person name="Szollosi G.J."/>
            <person name="Szarkandi J.G."/>
            <person name="Papp V."/>
            <person name="Albert L."/>
            <person name="Andreopoulos W."/>
            <person name="Angelini C."/>
            <person name="Antonin V."/>
            <person name="Barry K.W."/>
            <person name="Bougher N.L."/>
            <person name="Buchanan P."/>
            <person name="Buyck B."/>
            <person name="Bense V."/>
            <person name="Catcheside P."/>
            <person name="Chovatia M."/>
            <person name="Cooper J."/>
            <person name="Damon W."/>
            <person name="Desjardin D."/>
            <person name="Finy P."/>
            <person name="Geml J."/>
            <person name="Haridas S."/>
            <person name="Hughes K."/>
            <person name="Justo A."/>
            <person name="Karasinski D."/>
            <person name="Kautmanova I."/>
            <person name="Kiss B."/>
            <person name="Kocsube S."/>
            <person name="Kotiranta H."/>
            <person name="LaButti K.M."/>
            <person name="Lechner B.E."/>
            <person name="Liimatainen K."/>
            <person name="Lipzen A."/>
            <person name="Lukacs Z."/>
            <person name="Mihaltcheva S."/>
            <person name="Morgado L.N."/>
            <person name="Niskanen T."/>
            <person name="Noordeloos M.E."/>
            <person name="Ohm R.A."/>
            <person name="Ortiz-Santana B."/>
            <person name="Ovrebo C."/>
            <person name="Racz N."/>
            <person name="Riley R."/>
            <person name="Savchenko A."/>
            <person name="Shiryaev A."/>
            <person name="Soop K."/>
            <person name="Spirin V."/>
            <person name="Szebenyi C."/>
            <person name="Tomsovsky M."/>
            <person name="Tulloss R.E."/>
            <person name="Uehling J."/>
            <person name="Grigoriev I.V."/>
            <person name="Vagvolgyi C."/>
            <person name="Papp T."/>
            <person name="Martin F.M."/>
            <person name="Miettinen O."/>
            <person name="Hibbett D.S."/>
            <person name="Nagy L.G."/>
        </authorList>
    </citation>
    <scope>NUCLEOTIDE SEQUENCE [LARGE SCALE GENOMIC DNA]</scope>
    <source>
        <strain evidence="2 3">CBS 962.96</strain>
    </source>
</reference>
<feature type="compositionally biased region" description="Polar residues" evidence="1">
    <location>
        <begin position="248"/>
        <end position="260"/>
    </location>
</feature>
<organism evidence="2 3">
    <name type="scientific">Dendrothele bispora (strain CBS 962.96)</name>
    <dbReference type="NCBI Taxonomy" id="1314807"/>
    <lineage>
        <taxon>Eukaryota</taxon>
        <taxon>Fungi</taxon>
        <taxon>Dikarya</taxon>
        <taxon>Basidiomycota</taxon>
        <taxon>Agaricomycotina</taxon>
        <taxon>Agaricomycetes</taxon>
        <taxon>Agaricomycetidae</taxon>
        <taxon>Agaricales</taxon>
        <taxon>Agaricales incertae sedis</taxon>
        <taxon>Dendrothele</taxon>
    </lineage>
</organism>
<protein>
    <submittedName>
        <fullName evidence="2">Uncharacterized protein</fullName>
    </submittedName>
</protein>
<evidence type="ECO:0000313" key="2">
    <source>
        <dbReference type="EMBL" id="THU94770.1"/>
    </source>
</evidence>
<feature type="region of interest" description="Disordered" evidence="1">
    <location>
        <begin position="509"/>
        <end position="533"/>
    </location>
</feature>
<sequence length="620" mass="69150">MVKKPAQYAPDPPRRSGRPRKPASKAAGFDDTMSLNQTTPTKRKSTILDPPPTPKKKRSHSKAQSLYDDIEMPLNHSNYFLADASQPTVDADENDGERSVLGPPFGELDLMYPEISSAHGRVLSPGINQEGRYIIPDEIIRFQSILQCLQAEETAYDALYDLAQLVSQYIFQHGEDRPLIVQDPDDPNQDVQAIRNTYIRELFRTRRDANDIFENGGANLFFTAEEWEETVQHRVHVKARIQDARYASHQSQSSPSTQFPLTPVTPQKGKSVLNSTHNTFDTPLSPTPTPASRSRQSATFSSRLAAHKLPLVPERPKRYTDAVTLPATCEVTRADLQDDLLIMEGVDYASLPPLRSGTLVSWNSNAPRKGLVRFSEWRSLGDEANILFIIDFFKFIHHDNFVNLARIDPRELTAFNMSSNYIKSALYTRNHELAICLFPIHVEGSFINGFARTSTTPPKRFRKLEGLLHSQEADRAIGVITMVLGEGDKDMAADIIGDVLTFSTRFEQPQQNDPNRVFSPSTSSTSSAPNSSTTLSLPFDAEIPVYDARSLGGVSPKFDVYTDLPRIDAILPRFEGEIPVQSLVVVACSITTILTHKTPRLKANFNLRFAILLGTPVNSA</sequence>
<feature type="region of interest" description="Disordered" evidence="1">
    <location>
        <begin position="246"/>
        <end position="299"/>
    </location>
</feature>
<proteinExistence type="predicted"/>
<dbReference type="OrthoDB" id="3063746at2759"/>
<dbReference type="Proteomes" id="UP000297245">
    <property type="component" value="Unassembled WGS sequence"/>
</dbReference>
<evidence type="ECO:0000256" key="1">
    <source>
        <dbReference type="SAM" id="MobiDB-lite"/>
    </source>
</evidence>
<feature type="region of interest" description="Disordered" evidence="1">
    <location>
        <begin position="1"/>
        <end position="64"/>
    </location>
</feature>
<feature type="compositionally biased region" description="Low complexity" evidence="1">
    <location>
        <begin position="519"/>
        <end position="533"/>
    </location>
</feature>